<dbReference type="KEGG" id="cdx:CDES_02155"/>
<evidence type="ECO:0000256" key="1">
    <source>
        <dbReference type="SAM" id="MobiDB-lite"/>
    </source>
</evidence>
<feature type="compositionally biased region" description="Low complexity" evidence="1">
    <location>
        <begin position="326"/>
        <end position="382"/>
    </location>
</feature>
<organism evidence="3 4">
    <name type="scientific">Corynebacterium deserti GIMN1.010</name>
    <dbReference type="NCBI Taxonomy" id="931089"/>
    <lineage>
        <taxon>Bacteria</taxon>
        <taxon>Bacillati</taxon>
        <taxon>Actinomycetota</taxon>
        <taxon>Actinomycetes</taxon>
        <taxon>Mycobacteriales</taxon>
        <taxon>Corynebacteriaceae</taxon>
        <taxon>Corynebacterium</taxon>
    </lineage>
</organism>
<evidence type="ECO:0000313" key="4">
    <source>
        <dbReference type="Proteomes" id="UP000068067"/>
    </source>
</evidence>
<gene>
    <name evidence="3" type="ORF">CDES_02155</name>
</gene>
<reference evidence="3 4" key="1">
    <citation type="submission" date="2014-08" db="EMBL/GenBank/DDBJ databases">
        <title>Complete genome sequence of Corynebacterium deserti GIMN1.010 (=DSM 45689), isolated from desert sand in western China.</title>
        <authorList>
            <person name="Ruckert C."/>
            <person name="Albersmeier A."/>
            <person name="Kalinowski J."/>
        </authorList>
    </citation>
    <scope>NUCLEOTIDE SEQUENCE [LARGE SCALE GENOMIC DNA]</scope>
    <source>
        <strain evidence="3 4">GIMN1.010</strain>
    </source>
</reference>
<dbReference type="InterPro" id="IPR007331">
    <property type="entry name" value="Htaa"/>
</dbReference>
<feature type="domain" description="Htaa" evidence="2">
    <location>
        <begin position="397"/>
        <end position="551"/>
    </location>
</feature>
<accession>A0A0M3Q927</accession>
<dbReference type="EMBL" id="CP009220">
    <property type="protein sequence ID" value="ALC04893.1"/>
    <property type="molecule type" value="Genomic_DNA"/>
</dbReference>
<dbReference type="AlphaFoldDB" id="A0A0M3Q927"/>
<evidence type="ECO:0000259" key="2">
    <source>
        <dbReference type="Pfam" id="PF04213"/>
    </source>
</evidence>
<feature type="domain" description="Htaa" evidence="2">
    <location>
        <begin position="71"/>
        <end position="237"/>
    </location>
</feature>
<sequence length="639" mass="64757">MPPSGARGSVDKQSFIERKGSPFAMSIASTPSRLRFSRRVAAAFTATALISTLGAVPAAHAQTEYRTATGGSLVWGFKQSFRNYIQTGVAKGSIELGDGAQDSGGSFAFSPRENGTSVTSDSEGSVAFSGSVHFVGHQAQGQWILDTTLSDIKLLISGSQAQIQADLVAREFKGTTYDDIGDFVISDDIILANVSLNSAADFSQDSIDLSGTTTLTSAGAQAFGGFYESGEVLDPTGGSLTIASTTTTPTTGTSTTTTSGTASADCSSGALGVITTGDSDGILGTLQEVNNTFALWNNLIVNTERMFCNVDTLKARFNVDDGDNGTDGTDGTGTAASTVASTASTATTATSPTTVSTGAAGTTTTPSTSGTSTGTGGTTPSDTGVCTASGSLGVTQATAQWGVKASFQNYIRGSIAKGQWTLNGVGFENQQFQFQGASGAVDVTNKSGSIVYPGSIHFTGHDGILDMQISNLEISFSGNSGELIAEVVSSDMEGNSTNYGRTVVGTLNFSSLTVTDSHAQGAASVALSEAGSKAFADFYTPGTALDPISFSATLGGASNCDSTTAGLSPTQDAGAVTDASVNSESVSDPAVQDSQFQIRQAGSDATGIDTTTTLLLILAAFVVAGGSMTRFTIAHPSGK</sequence>
<dbReference type="Pfam" id="PF04213">
    <property type="entry name" value="HtaA"/>
    <property type="match status" value="2"/>
</dbReference>
<proteinExistence type="predicted"/>
<dbReference type="STRING" id="931089.CDES_02155"/>
<dbReference type="PATRIC" id="fig|931089.4.peg.438"/>
<feature type="region of interest" description="Disordered" evidence="1">
    <location>
        <begin position="318"/>
        <end position="382"/>
    </location>
</feature>
<evidence type="ECO:0000313" key="3">
    <source>
        <dbReference type="EMBL" id="ALC04893.1"/>
    </source>
</evidence>
<name>A0A0M3Q927_9CORY</name>
<protein>
    <recommendedName>
        <fullName evidence="2">Htaa domain-containing protein</fullName>
    </recommendedName>
</protein>
<keyword evidence="4" id="KW-1185">Reference proteome</keyword>
<dbReference type="Proteomes" id="UP000068067">
    <property type="component" value="Chromosome"/>
</dbReference>